<comment type="caution">
    <text evidence="13">The sequence shown here is derived from an EMBL/GenBank/DDBJ whole genome shotgun (WGS) entry which is preliminary data.</text>
</comment>
<keyword evidence="14" id="KW-1185">Reference proteome</keyword>
<feature type="transmembrane region" description="Helical" evidence="11">
    <location>
        <begin position="968"/>
        <end position="994"/>
    </location>
</feature>
<dbReference type="InterPro" id="IPR003593">
    <property type="entry name" value="AAA+_ATPase"/>
</dbReference>
<feature type="domain" description="ABC transporter" evidence="12">
    <location>
        <begin position="1266"/>
        <end position="1508"/>
    </location>
</feature>
<feature type="transmembrane region" description="Helical" evidence="11">
    <location>
        <begin position="315"/>
        <end position="334"/>
    </location>
</feature>
<protein>
    <recommendedName>
        <fullName evidence="12">ABC transporter domain-containing protein</fullName>
    </recommendedName>
</protein>
<dbReference type="InterPro" id="IPR017871">
    <property type="entry name" value="ABC_transporter-like_CS"/>
</dbReference>
<organism evidence="13 14">
    <name type="scientific">Knufia peltigerae</name>
    <dbReference type="NCBI Taxonomy" id="1002370"/>
    <lineage>
        <taxon>Eukaryota</taxon>
        <taxon>Fungi</taxon>
        <taxon>Dikarya</taxon>
        <taxon>Ascomycota</taxon>
        <taxon>Pezizomycotina</taxon>
        <taxon>Eurotiomycetes</taxon>
        <taxon>Chaetothyriomycetidae</taxon>
        <taxon>Chaetothyriales</taxon>
        <taxon>Trichomeriaceae</taxon>
        <taxon>Knufia</taxon>
    </lineage>
</organism>
<dbReference type="PANTHER" id="PTHR19229:SF36">
    <property type="entry name" value="ATP-BINDING CASSETTE SUB-FAMILY A MEMBER 2"/>
    <property type="match status" value="1"/>
</dbReference>
<keyword evidence="9 11" id="KW-0472">Membrane</keyword>
<evidence type="ECO:0000256" key="7">
    <source>
        <dbReference type="ARBA" id="ARBA00022840"/>
    </source>
</evidence>
<dbReference type="GO" id="GO:0140359">
    <property type="term" value="F:ABC-type transporter activity"/>
    <property type="evidence" value="ECO:0007669"/>
    <property type="project" value="InterPro"/>
</dbReference>
<dbReference type="CDD" id="cd03263">
    <property type="entry name" value="ABC_subfamily_A"/>
    <property type="match status" value="2"/>
</dbReference>
<feature type="transmembrane region" description="Helical" evidence="11">
    <location>
        <begin position="1152"/>
        <end position="1171"/>
    </location>
</feature>
<accession>A0AA38XMM2</accession>
<dbReference type="GO" id="GO:0016020">
    <property type="term" value="C:membrane"/>
    <property type="evidence" value="ECO:0007669"/>
    <property type="project" value="UniProtKB-SubCell"/>
</dbReference>
<evidence type="ECO:0000256" key="3">
    <source>
        <dbReference type="ARBA" id="ARBA00022448"/>
    </source>
</evidence>
<dbReference type="InterPro" id="IPR027417">
    <property type="entry name" value="P-loop_NTPase"/>
</dbReference>
<evidence type="ECO:0000313" key="14">
    <source>
        <dbReference type="Proteomes" id="UP001172681"/>
    </source>
</evidence>
<evidence type="ECO:0000256" key="9">
    <source>
        <dbReference type="ARBA" id="ARBA00023136"/>
    </source>
</evidence>
<proteinExistence type="inferred from homology"/>
<keyword evidence="8 11" id="KW-1133">Transmembrane helix</keyword>
<sequence length="1618" mass="177192">MALFVFFRQTWALFKKNILIVVRRNWFSTLIRALVLPLLYILLISYIRNFFLPPSKYGFGELDAIRSPANAFAAQSSRDRIVLINNNYTGGLIEEAIDRLSSTYVAAGADVQHASSESELSDLCRSSLTGTTRCYGAVSFWGSPGDNGSDTHWDFSAYMDWALGSRVHVDQDNNDAQLYALPFVHAINSAIANVSGKHLTQDMLQYPFTSQTFQQREDQVQDKFMSALQNYLALVIFIAMCGITYHLPGHIATERELGMSALIDTMNPQPAQWQSSAARIFAANSAFSLVYMPASIGVGVIIGTRIFLRTSVGMLVVFHIVTCLSLAAFAALLASFFRKARLSGITIVVFSCILAVIAQWAVPGFYVAVVILSLLFPPINYVLFMIYVAAAEGLNEPANFSQASFTARSTLPGYFYLAAAVVQIVIFPPLTLWAERSRYGTATSSRVAGNHLQSKPYALRLTNLSKLYKPSLLARCTRGKNAETVRAVVDVSFTALRGQLVALLGENGSGKTTTIAAITAQEKFTSGTIDLDNAGGMGFCPQKNVLWDEVTVLEHIKIFNELKSLSGRDSKSMLQETLESCDLTDKTDARTKTLSGGQKRKVQLAMAFTGGSKICCIDEASSGLDPVSRRKIWDILLSERGHRTLLFTTHALDEADALADHIVILQKGHVKLEGSPVELKQRYGGDYKIDVEYSGPLDIRASRALRHEQTGSTHTFYASGPLDAGRLMETLESKGLHTFEIQGPTLEQVFLHQAESEPEPVSWVPKPPPRLRRTGTTHSSDTAEMELLSIHPKSNTTQPGDTRETPFVLPDSRAIGFAGQLWVLVRKRLAVFPHNWVPYLFALLIPSITAGLSTSFLTGFGGITCSPNDLSLTPVTASISDYSGHAFPVAPASNVDANRLQDMYGLSGTNTALSPNLSPDIVTTNSYTDWNSFIESRYSAIQPGGFYLGNDSSPDPVVAYRIDGGLQYAAIMMAATDAYLMGTSISSTFLNFALPIGAAPGDSLQLIIYFGIAMSVTPGLFALYPSFERTRNVKQLQYSNGVRPGPLWLGHLLFDAIFVVIISTVSLIVFTQAKSSVWHFVSYLWPVLFFYGLSATLLAYIVSLFVSTQLGAFAFAAGYQAISLLLYLIVYLVMVAFSVADDLQSNLNTIQYTLGLIMPSGSLLRSLLLGLNQSQLLCQGATYRAPGSMSVYGAPIVYLALQCVVFYTILVTYDSGRLAWLGSRFTGLFSCLRKVRGGHHNVEQTQQGADVVSEIQRAESSPGDALRVLHVSKSFSSAQHGPVVSDLTFGVKSSECFALLGPNGAGKTTTISLIRGQEQPSQIVTRPAGDVLVDGHSLLRQRSDALLSLGVCPQFDAIDMLTVRQHLTFYARSAGISPRMVEPTVAHVTEVVGLKQYSRRLATTLSGGNKRKLSLAIAVMGNPRVLLLDEPSSGLDAVSKRVMWKALDAVRHMSRDRQMAIMITTHSMEEVVALADRVGIMNRHMLAVGERKELSRRYGSGFHVHVMLERNTAVADNGAEAEETTAKKDVKDWIEQNLPGAVVEREMLHGQLRFWIPRRGPGGPEGSAKKGEAAVLATTFRILETNKQRLGIEYYTVVQTDWEDVFLNVIRQDQSSRH</sequence>
<feature type="transmembrane region" description="Helical" evidence="11">
    <location>
        <begin position="1191"/>
        <end position="1213"/>
    </location>
</feature>
<evidence type="ECO:0000313" key="13">
    <source>
        <dbReference type="EMBL" id="KAJ9616126.1"/>
    </source>
</evidence>
<feature type="transmembrane region" description="Helical" evidence="11">
    <location>
        <begin position="1047"/>
        <end position="1071"/>
    </location>
</feature>
<evidence type="ECO:0000256" key="1">
    <source>
        <dbReference type="ARBA" id="ARBA00004141"/>
    </source>
</evidence>
<evidence type="ECO:0000256" key="11">
    <source>
        <dbReference type="SAM" id="Phobius"/>
    </source>
</evidence>
<dbReference type="InterPro" id="IPR013525">
    <property type="entry name" value="ABC2_TM"/>
</dbReference>
<name>A0AA38XMM2_9EURO</name>
<dbReference type="GO" id="GO:0005319">
    <property type="term" value="F:lipid transporter activity"/>
    <property type="evidence" value="ECO:0007669"/>
    <property type="project" value="TreeGrafter"/>
</dbReference>
<feature type="transmembrane region" description="Helical" evidence="11">
    <location>
        <begin position="340"/>
        <end position="358"/>
    </location>
</feature>
<dbReference type="PROSITE" id="PS50893">
    <property type="entry name" value="ABC_TRANSPORTER_2"/>
    <property type="match status" value="2"/>
</dbReference>
<dbReference type="PROSITE" id="PS00211">
    <property type="entry name" value="ABC_TRANSPORTER_1"/>
    <property type="match status" value="2"/>
</dbReference>
<feature type="transmembrane region" description="Helical" evidence="11">
    <location>
        <begin position="1006"/>
        <end position="1027"/>
    </location>
</feature>
<dbReference type="GO" id="GO:0005524">
    <property type="term" value="F:ATP binding"/>
    <property type="evidence" value="ECO:0007669"/>
    <property type="project" value="UniProtKB-KW"/>
</dbReference>
<dbReference type="SMART" id="SM00382">
    <property type="entry name" value="AAA"/>
    <property type="match status" value="2"/>
</dbReference>
<evidence type="ECO:0000256" key="6">
    <source>
        <dbReference type="ARBA" id="ARBA00022741"/>
    </source>
</evidence>
<dbReference type="InterPro" id="IPR026082">
    <property type="entry name" value="ABCA"/>
</dbReference>
<evidence type="ECO:0000256" key="10">
    <source>
        <dbReference type="SAM" id="MobiDB-lite"/>
    </source>
</evidence>
<keyword evidence="5" id="KW-0677">Repeat</keyword>
<dbReference type="InterPro" id="IPR003439">
    <property type="entry name" value="ABC_transporter-like_ATP-bd"/>
</dbReference>
<feature type="domain" description="ABC transporter" evidence="12">
    <location>
        <begin position="459"/>
        <end position="692"/>
    </location>
</feature>
<dbReference type="GO" id="GO:0016887">
    <property type="term" value="F:ATP hydrolysis activity"/>
    <property type="evidence" value="ECO:0007669"/>
    <property type="project" value="InterPro"/>
</dbReference>
<keyword evidence="3" id="KW-0813">Transport</keyword>
<evidence type="ECO:0000256" key="5">
    <source>
        <dbReference type="ARBA" id="ARBA00022737"/>
    </source>
</evidence>
<feature type="region of interest" description="Disordered" evidence="10">
    <location>
        <begin position="757"/>
        <end position="783"/>
    </location>
</feature>
<dbReference type="Gene3D" id="3.40.50.300">
    <property type="entry name" value="P-loop containing nucleotide triphosphate hydrolases"/>
    <property type="match status" value="2"/>
</dbReference>
<evidence type="ECO:0000259" key="12">
    <source>
        <dbReference type="PROSITE" id="PS50893"/>
    </source>
</evidence>
<dbReference type="Pfam" id="PF12698">
    <property type="entry name" value="ABC2_membrane_3"/>
    <property type="match status" value="1"/>
</dbReference>
<dbReference type="PANTHER" id="PTHR19229">
    <property type="entry name" value="ATP-BINDING CASSETTE TRANSPORTER SUBFAMILY A ABCA"/>
    <property type="match status" value="1"/>
</dbReference>
<dbReference type="EMBL" id="JAPDRN010000171">
    <property type="protein sequence ID" value="KAJ9616126.1"/>
    <property type="molecule type" value="Genomic_DNA"/>
</dbReference>
<reference evidence="13" key="1">
    <citation type="submission" date="2022-10" db="EMBL/GenBank/DDBJ databases">
        <title>Culturing micro-colonial fungi from biological soil crusts in the Mojave desert and describing Neophaeococcomyces mojavensis, and introducing the new genera and species Taxawa tesnikishii.</title>
        <authorList>
            <person name="Kurbessoian T."/>
            <person name="Stajich J.E."/>
        </authorList>
    </citation>
    <scope>NUCLEOTIDE SEQUENCE</scope>
    <source>
        <strain evidence="13">TK_35</strain>
    </source>
</reference>
<feature type="transmembrane region" description="Helical" evidence="11">
    <location>
        <begin position="1083"/>
        <end position="1106"/>
    </location>
</feature>
<dbReference type="Pfam" id="PF00005">
    <property type="entry name" value="ABC_tran"/>
    <property type="match status" value="2"/>
</dbReference>
<feature type="transmembrane region" description="Helical" evidence="11">
    <location>
        <begin position="231"/>
        <end position="248"/>
    </location>
</feature>
<comment type="subcellular location">
    <subcellularLocation>
        <location evidence="1">Membrane</location>
        <topology evidence="1">Multi-pass membrane protein</topology>
    </subcellularLocation>
</comment>
<evidence type="ECO:0000256" key="8">
    <source>
        <dbReference type="ARBA" id="ARBA00022989"/>
    </source>
</evidence>
<comment type="similarity">
    <text evidence="2">Belongs to the ABC transporter superfamily. ABCA family.</text>
</comment>
<keyword evidence="7" id="KW-0067">ATP-binding</keyword>
<evidence type="ECO:0000256" key="2">
    <source>
        <dbReference type="ARBA" id="ARBA00008869"/>
    </source>
</evidence>
<feature type="transmembrane region" description="Helical" evidence="11">
    <location>
        <begin position="414"/>
        <end position="434"/>
    </location>
</feature>
<evidence type="ECO:0000256" key="4">
    <source>
        <dbReference type="ARBA" id="ARBA00022692"/>
    </source>
</evidence>
<keyword evidence="6" id="KW-0547">Nucleotide-binding</keyword>
<feature type="transmembrane region" description="Helical" evidence="11">
    <location>
        <begin position="1112"/>
        <end position="1140"/>
    </location>
</feature>
<gene>
    <name evidence="13" type="ORF">H2204_014070</name>
</gene>
<feature type="transmembrane region" description="Helical" evidence="11">
    <location>
        <begin position="289"/>
        <end position="308"/>
    </location>
</feature>
<dbReference type="Proteomes" id="UP001172681">
    <property type="component" value="Unassembled WGS sequence"/>
</dbReference>
<feature type="transmembrane region" description="Helical" evidence="11">
    <location>
        <begin position="365"/>
        <end position="390"/>
    </location>
</feature>
<keyword evidence="4 11" id="KW-0812">Transmembrane</keyword>
<dbReference type="SUPFAM" id="SSF52540">
    <property type="entry name" value="P-loop containing nucleoside triphosphate hydrolases"/>
    <property type="match status" value="2"/>
</dbReference>
<feature type="transmembrane region" description="Helical" evidence="11">
    <location>
        <begin position="26"/>
        <end position="47"/>
    </location>
</feature>